<comment type="subcellular location">
    <subcellularLocation>
        <location evidence="1">Membrane</location>
        <topology evidence="1">Multi-pass membrane protein</topology>
    </subcellularLocation>
</comment>
<comment type="caution">
    <text evidence="7">The sequence shown here is derived from an EMBL/GenBank/DDBJ whole genome shotgun (WGS) entry which is preliminary data.</text>
</comment>
<feature type="transmembrane region" description="Helical" evidence="6">
    <location>
        <begin position="7"/>
        <end position="26"/>
    </location>
</feature>
<proteinExistence type="inferred from homology"/>
<evidence type="ECO:0000256" key="4">
    <source>
        <dbReference type="ARBA" id="ARBA00022989"/>
    </source>
</evidence>
<keyword evidence="8" id="KW-1185">Reference proteome</keyword>
<sequence length="338" mass="37420">MKYISPFIVRQVFVMLLIVLMGGLIFKEMLPYLGGVLGAITIYVLLRKPMLMLVKKGWHPNLAAWTLIITSFTSILLPLVAFGFMIGNRIEYAVTNSEQVVQASKTQLQKLEEYLNYDVTSQIDPSAISSWLSKSLQSIAGNTFTIFISITVMYFLLYFMLISEKKIKDSLFTYIPINSDNLETIGNETFDKVRSNALGIPLVAIAQGVVALIGFFIFSIPNPFFWATVVTIGSMVPFVGSAIGTLPVFILALANGNSFQAWGILLYGTLVIGATDNLFRLYILKKLDDVHPIITLIGVLVGVPLFGFIGLIFGPILVSLFLIILRIYKNEYGQNSSA</sequence>
<feature type="transmembrane region" description="Helical" evidence="6">
    <location>
        <begin position="197"/>
        <end position="218"/>
    </location>
</feature>
<feature type="transmembrane region" description="Helical" evidence="6">
    <location>
        <begin position="139"/>
        <end position="161"/>
    </location>
</feature>
<dbReference type="EMBL" id="JBHUOK010000032">
    <property type="protein sequence ID" value="MFD2791198.1"/>
    <property type="molecule type" value="Genomic_DNA"/>
</dbReference>
<feature type="transmembrane region" description="Helical" evidence="6">
    <location>
        <begin position="32"/>
        <end position="50"/>
    </location>
</feature>
<feature type="transmembrane region" description="Helical" evidence="6">
    <location>
        <begin position="264"/>
        <end position="284"/>
    </location>
</feature>
<name>A0ABW5VLU1_9FLAO</name>
<dbReference type="Proteomes" id="UP001597532">
    <property type="component" value="Unassembled WGS sequence"/>
</dbReference>
<dbReference type="Pfam" id="PF01594">
    <property type="entry name" value="AI-2E_transport"/>
    <property type="match status" value="1"/>
</dbReference>
<protein>
    <submittedName>
        <fullName evidence="7">AI-2E family transporter</fullName>
    </submittedName>
</protein>
<keyword evidence="4 6" id="KW-1133">Transmembrane helix</keyword>
<organism evidence="7 8">
    <name type="scientific">Arenibacter antarcticus</name>
    <dbReference type="NCBI Taxonomy" id="2040469"/>
    <lineage>
        <taxon>Bacteria</taxon>
        <taxon>Pseudomonadati</taxon>
        <taxon>Bacteroidota</taxon>
        <taxon>Flavobacteriia</taxon>
        <taxon>Flavobacteriales</taxon>
        <taxon>Flavobacteriaceae</taxon>
        <taxon>Arenibacter</taxon>
    </lineage>
</organism>
<dbReference type="InterPro" id="IPR002549">
    <property type="entry name" value="AI-2E-like"/>
</dbReference>
<feature type="transmembrane region" description="Helical" evidence="6">
    <location>
        <begin position="296"/>
        <end position="325"/>
    </location>
</feature>
<evidence type="ECO:0000256" key="3">
    <source>
        <dbReference type="ARBA" id="ARBA00022692"/>
    </source>
</evidence>
<feature type="transmembrane region" description="Helical" evidence="6">
    <location>
        <begin position="224"/>
        <end position="252"/>
    </location>
</feature>
<keyword evidence="5 6" id="KW-0472">Membrane</keyword>
<dbReference type="RefSeq" id="WP_251806401.1">
    <property type="nucleotide sequence ID" value="NZ_CP166679.1"/>
</dbReference>
<evidence type="ECO:0000313" key="7">
    <source>
        <dbReference type="EMBL" id="MFD2791198.1"/>
    </source>
</evidence>
<keyword evidence="3 6" id="KW-0812">Transmembrane</keyword>
<dbReference type="PANTHER" id="PTHR21716:SF4">
    <property type="entry name" value="TRANSMEMBRANE PROTEIN 245"/>
    <property type="match status" value="1"/>
</dbReference>
<comment type="similarity">
    <text evidence="2">Belongs to the autoinducer-2 exporter (AI-2E) (TC 2.A.86) family.</text>
</comment>
<evidence type="ECO:0000256" key="5">
    <source>
        <dbReference type="ARBA" id="ARBA00023136"/>
    </source>
</evidence>
<dbReference type="PANTHER" id="PTHR21716">
    <property type="entry name" value="TRANSMEMBRANE PROTEIN"/>
    <property type="match status" value="1"/>
</dbReference>
<evidence type="ECO:0000256" key="1">
    <source>
        <dbReference type="ARBA" id="ARBA00004141"/>
    </source>
</evidence>
<accession>A0ABW5VLU1</accession>
<evidence type="ECO:0000256" key="6">
    <source>
        <dbReference type="SAM" id="Phobius"/>
    </source>
</evidence>
<evidence type="ECO:0000256" key="2">
    <source>
        <dbReference type="ARBA" id="ARBA00009773"/>
    </source>
</evidence>
<evidence type="ECO:0000313" key="8">
    <source>
        <dbReference type="Proteomes" id="UP001597532"/>
    </source>
</evidence>
<gene>
    <name evidence="7" type="ORF">ACFS1K_15585</name>
</gene>
<feature type="transmembrane region" description="Helical" evidence="6">
    <location>
        <begin position="62"/>
        <end position="86"/>
    </location>
</feature>
<reference evidence="8" key="1">
    <citation type="journal article" date="2019" name="Int. J. Syst. Evol. Microbiol.">
        <title>The Global Catalogue of Microorganisms (GCM) 10K type strain sequencing project: providing services to taxonomists for standard genome sequencing and annotation.</title>
        <authorList>
            <consortium name="The Broad Institute Genomics Platform"/>
            <consortium name="The Broad Institute Genome Sequencing Center for Infectious Disease"/>
            <person name="Wu L."/>
            <person name="Ma J."/>
        </authorList>
    </citation>
    <scope>NUCLEOTIDE SEQUENCE [LARGE SCALE GENOMIC DNA]</scope>
    <source>
        <strain evidence="8">KCTC 52924</strain>
    </source>
</reference>